<keyword evidence="1" id="KW-1133">Transmembrane helix</keyword>
<comment type="caution">
    <text evidence="2">The sequence shown here is derived from an EMBL/GenBank/DDBJ whole genome shotgun (WGS) entry which is preliminary data.</text>
</comment>
<feature type="transmembrane region" description="Helical" evidence="1">
    <location>
        <begin position="114"/>
        <end position="135"/>
    </location>
</feature>
<organism evidence="2 3">
    <name type="scientific">Anaerofilum hominis</name>
    <dbReference type="NCBI Taxonomy" id="2763016"/>
    <lineage>
        <taxon>Bacteria</taxon>
        <taxon>Bacillati</taxon>
        <taxon>Bacillota</taxon>
        <taxon>Clostridia</taxon>
        <taxon>Eubacteriales</taxon>
        <taxon>Oscillospiraceae</taxon>
        <taxon>Anaerofilum</taxon>
    </lineage>
</organism>
<keyword evidence="1" id="KW-0472">Membrane</keyword>
<dbReference type="Proteomes" id="UP000659630">
    <property type="component" value="Unassembled WGS sequence"/>
</dbReference>
<evidence type="ECO:0000313" key="3">
    <source>
        <dbReference type="Proteomes" id="UP000659630"/>
    </source>
</evidence>
<keyword evidence="1" id="KW-0812">Transmembrane</keyword>
<keyword evidence="3" id="KW-1185">Reference proteome</keyword>
<dbReference type="EMBL" id="JACONZ010000002">
    <property type="protein sequence ID" value="MBC5581303.1"/>
    <property type="molecule type" value="Genomic_DNA"/>
</dbReference>
<proteinExistence type="predicted"/>
<dbReference type="InterPro" id="IPR021560">
    <property type="entry name" value="DUF3021"/>
</dbReference>
<protein>
    <submittedName>
        <fullName evidence="2">DUF3021 domain-containing protein</fullName>
    </submittedName>
</protein>
<gene>
    <name evidence="2" type="ORF">H8S23_07255</name>
</gene>
<feature type="transmembrane region" description="Helical" evidence="1">
    <location>
        <begin position="89"/>
        <end position="108"/>
    </location>
</feature>
<evidence type="ECO:0000313" key="2">
    <source>
        <dbReference type="EMBL" id="MBC5581303.1"/>
    </source>
</evidence>
<dbReference type="Pfam" id="PF11457">
    <property type="entry name" value="DUF3021"/>
    <property type="match status" value="1"/>
</dbReference>
<sequence>MKKKILLLCLLGAPVGLALSTLITIAISFSVGDGVFYPVVPQLAAQCGGELNAVLLQAGCSMLYGAAWAGASVIWTLEGWSLLRQTVTHLLVCSAATFPIAYLMYWIPHNAAGALLYFGIFAGIYLAVWLLQYAATKKKLRQINERLRGDGAQPGQS</sequence>
<evidence type="ECO:0000256" key="1">
    <source>
        <dbReference type="SAM" id="Phobius"/>
    </source>
</evidence>
<feature type="transmembrane region" description="Helical" evidence="1">
    <location>
        <begin position="54"/>
        <end position="77"/>
    </location>
</feature>
<name>A0A923L1H3_9FIRM</name>
<dbReference type="RefSeq" id="WP_186887663.1">
    <property type="nucleotide sequence ID" value="NZ_JACONZ010000002.1"/>
</dbReference>
<reference evidence="2" key="1">
    <citation type="submission" date="2020-08" db="EMBL/GenBank/DDBJ databases">
        <title>Genome public.</title>
        <authorList>
            <person name="Liu C."/>
            <person name="Sun Q."/>
        </authorList>
    </citation>
    <scope>NUCLEOTIDE SEQUENCE</scope>
    <source>
        <strain evidence="2">BX8</strain>
    </source>
</reference>
<accession>A0A923L1H3</accession>
<dbReference type="AlphaFoldDB" id="A0A923L1H3"/>